<evidence type="ECO:0000256" key="2">
    <source>
        <dbReference type="ARBA" id="ARBA00022723"/>
    </source>
</evidence>
<keyword evidence="2" id="KW-0479">Metal-binding</keyword>
<comment type="subcellular location">
    <subcellularLocation>
        <location evidence="1">Nucleus</location>
    </subcellularLocation>
</comment>
<keyword evidence="3" id="KW-0863">Zinc-finger</keyword>
<proteinExistence type="predicted"/>
<keyword evidence="6" id="KW-1185">Reference proteome</keyword>
<dbReference type="WBParaSite" id="jg6342">
    <property type="protein sequence ID" value="jg6342"/>
    <property type="gene ID" value="jg6342"/>
</dbReference>
<dbReference type="InterPro" id="IPR012337">
    <property type="entry name" value="RNaseH-like_sf"/>
</dbReference>
<keyword evidence="5" id="KW-0539">Nucleus</keyword>
<evidence type="ECO:0000256" key="3">
    <source>
        <dbReference type="ARBA" id="ARBA00022771"/>
    </source>
</evidence>
<protein>
    <submittedName>
        <fullName evidence="7">Uncharacterized protein</fullName>
    </submittedName>
</protein>
<dbReference type="AlphaFoldDB" id="A0A915EIG3"/>
<dbReference type="Proteomes" id="UP000887574">
    <property type="component" value="Unplaced"/>
</dbReference>
<evidence type="ECO:0000313" key="7">
    <source>
        <dbReference type="WBParaSite" id="jg6342"/>
    </source>
</evidence>
<dbReference type="SUPFAM" id="SSF53098">
    <property type="entry name" value="Ribonuclease H-like"/>
    <property type="match status" value="1"/>
</dbReference>
<keyword evidence="4" id="KW-0862">Zinc</keyword>
<evidence type="ECO:0000313" key="6">
    <source>
        <dbReference type="Proteomes" id="UP000887574"/>
    </source>
</evidence>
<evidence type="ECO:0000256" key="4">
    <source>
        <dbReference type="ARBA" id="ARBA00022833"/>
    </source>
</evidence>
<dbReference type="PANTHER" id="PTHR46481">
    <property type="entry name" value="ZINC FINGER BED DOMAIN-CONTAINING PROTEIN 4"/>
    <property type="match status" value="1"/>
</dbReference>
<dbReference type="GO" id="GO:0008270">
    <property type="term" value="F:zinc ion binding"/>
    <property type="evidence" value="ECO:0007669"/>
    <property type="project" value="UniProtKB-KW"/>
</dbReference>
<sequence length="97" mass="11300">MLKEWQIEKQQHMILRDEGSNMKKAFEEGGYLRANCDAHKLNLMVNNSLFKTPEIKSMLDSCRKLIRHFSHSTLAKDRLIDEQESAALPKQKLLQDS</sequence>
<organism evidence="6 7">
    <name type="scientific">Ditylenchus dipsaci</name>
    <dbReference type="NCBI Taxonomy" id="166011"/>
    <lineage>
        <taxon>Eukaryota</taxon>
        <taxon>Metazoa</taxon>
        <taxon>Ecdysozoa</taxon>
        <taxon>Nematoda</taxon>
        <taxon>Chromadorea</taxon>
        <taxon>Rhabditida</taxon>
        <taxon>Tylenchina</taxon>
        <taxon>Tylenchomorpha</taxon>
        <taxon>Sphaerularioidea</taxon>
        <taxon>Anguinidae</taxon>
        <taxon>Anguininae</taxon>
        <taxon>Ditylenchus</taxon>
    </lineage>
</organism>
<reference evidence="7" key="1">
    <citation type="submission" date="2022-11" db="UniProtKB">
        <authorList>
            <consortium name="WormBaseParasite"/>
        </authorList>
    </citation>
    <scope>IDENTIFICATION</scope>
</reference>
<dbReference type="InterPro" id="IPR052035">
    <property type="entry name" value="ZnF_BED_domain_contain"/>
</dbReference>
<dbReference type="PANTHER" id="PTHR46481:SF10">
    <property type="entry name" value="ZINC FINGER BED DOMAIN-CONTAINING PROTEIN 39"/>
    <property type="match status" value="1"/>
</dbReference>
<accession>A0A915EIG3</accession>
<evidence type="ECO:0000256" key="5">
    <source>
        <dbReference type="ARBA" id="ARBA00023242"/>
    </source>
</evidence>
<evidence type="ECO:0000256" key="1">
    <source>
        <dbReference type="ARBA" id="ARBA00004123"/>
    </source>
</evidence>
<dbReference type="GO" id="GO:0005634">
    <property type="term" value="C:nucleus"/>
    <property type="evidence" value="ECO:0007669"/>
    <property type="project" value="UniProtKB-SubCell"/>
</dbReference>
<name>A0A915EIG3_9BILA</name>